<dbReference type="Gene3D" id="2.40.50.1000">
    <property type="match status" value="1"/>
</dbReference>
<evidence type="ECO:0000313" key="2">
    <source>
        <dbReference type="Proteomes" id="UP000472275"/>
    </source>
</evidence>
<keyword evidence="2" id="KW-1185">Reference proteome</keyword>
<dbReference type="InParanoid" id="A0A663F9C2"/>
<sequence length="109" mass="12698">MESCLFLSPKLPILSARILPHTALELRTQRTVVCRDFRYYMQMYHHLKKKKKLKISHAHAHVPLPQLQGDPDWNHCSSKCAAFPLSKMVQFNVLKVTKAADNKKQLQQF</sequence>
<reference evidence="1" key="1">
    <citation type="submission" date="2025-08" db="UniProtKB">
        <authorList>
            <consortium name="Ensembl"/>
        </authorList>
    </citation>
    <scope>IDENTIFICATION</scope>
</reference>
<name>A0A663F9C2_AQUCH</name>
<dbReference type="AlphaFoldDB" id="A0A663F9C2"/>
<accession>A0A663F9C2</accession>
<evidence type="ECO:0000313" key="1">
    <source>
        <dbReference type="Ensembl" id="ENSACCP00020020718.1"/>
    </source>
</evidence>
<dbReference type="Ensembl" id="ENSACCT00020021625.1">
    <property type="protein sequence ID" value="ENSACCP00020020718.1"/>
    <property type="gene ID" value="ENSACCG00020014273.1"/>
</dbReference>
<reference evidence="1" key="2">
    <citation type="submission" date="2025-09" db="UniProtKB">
        <authorList>
            <consortium name="Ensembl"/>
        </authorList>
    </citation>
    <scope>IDENTIFICATION</scope>
</reference>
<proteinExistence type="predicted"/>
<organism evidence="1 2">
    <name type="scientific">Aquila chrysaetos chrysaetos</name>
    <dbReference type="NCBI Taxonomy" id="223781"/>
    <lineage>
        <taxon>Eukaryota</taxon>
        <taxon>Metazoa</taxon>
        <taxon>Chordata</taxon>
        <taxon>Craniata</taxon>
        <taxon>Vertebrata</taxon>
        <taxon>Euteleostomi</taxon>
        <taxon>Archelosauria</taxon>
        <taxon>Archosauria</taxon>
        <taxon>Dinosauria</taxon>
        <taxon>Saurischia</taxon>
        <taxon>Theropoda</taxon>
        <taxon>Coelurosauria</taxon>
        <taxon>Aves</taxon>
        <taxon>Neognathae</taxon>
        <taxon>Neoaves</taxon>
        <taxon>Telluraves</taxon>
        <taxon>Accipitrimorphae</taxon>
        <taxon>Accipitriformes</taxon>
        <taxon>Accipitridae</taxon>
        <taxon>Accipitrinae</taxon>
        <taxon>Aquila</taxon>
    </lineage>
</organism>
<dbReference type="Proteomes" id="UP000472275">
    <property type="component" value="Chromosome 2"/>
</dbReference>
<protein>
    <submittedName>
        <fullName evidence="1">Uncharacterized protein</fullName>
    </submittedName>
</protein>